<organism evidence="11 12">
    <name type="scientific">Caldisericum exile</name>
    <dbReference type="NCBI Taxonomy" id="693075"/>
    <lineage>
        <taxon>Bacteria</taxon>
        <taxon>Pseudomonadati</taxon>
        <taxon>Caldisericota/Cryosericota group</taxon>
        <taxon>Caldisericota</taxon>
        <taxon>Caldisericia</taxon>
        <taxon>Caldisericales</taxon>
        <taxon>Caldisericaceae</taxon>
        <taxon>Caldisericum</taxon>
    </lineage>
</organism>
<accession>A0A2J6WDL9</accession>
<dbReference type="SUPFAM" id="SSF54814">
    <property type="entry name" value="Prokaryotic type KH domain (KH-domain type II)"/>
    <property type="match status" value="1"/>
</dbReference>
<dbReference type="PROSITE" id="PS50823">
    <property type="entry name" value="KH_TYPE_2"/>
    <property type="match status" value="1"/>
</dbReference>
<dbReference type="InterPro" id="IPR001351">
    <property type="entry name" value="Ribosomal_uS3_C"/>
</dbReference>
<comment type="similarity">
    <text evidence="1 8 9">Belongs to the universal ribosomal protein uS3 family.</text>
</comment>
<dbReference type="PANTHER" id="PTHR11760">
    <property type="entry name" value="30S/40S RIBOSOMAL PROTEIN S3"/>
    <property type="match status" value="1"/>
</dbReference>
<dbReference type="EMBL" id="PNIL01000064">
    <property type="protein sequence ID" value="PMP66757.1"/>
    <property type="molecule type" value="Genomic_DNA"/>
</dbReference>
<name>A0A2J6WDL9_9BACT</name>
<keyword evidence="5 8" id="KW-0687">Ribonucleoprotein</keyword>
<dbReference type="PROSITE" id="PS00548">
    <property type="entry name" value="RIBOSOMAL_S3"/>
    <property type="match status" value="1"/>
</dbReference>
<proteinExistence type="inferred from homology"/>
<dbReference type="Pfam" id="PF07650">
    <property type="entry name" value="KH_2"/>
    <property type="match status" value="1"/>
</dbReference>
<dbReference type="Gene3D" id="3.30.300.20">
    <property type="match status" value="1"/>
</dbReference>
<dbReference type="NCBIfam" id="TIGR01009">
    <property type="entry name" value="rpsC_bact"/>
    <property type="match status" value="1"/>
</dbReference>
<gene>
    <name evidence="8" type="primary">rpsC</name>
    <name evidence="11" type="ORF">C0189_04425</name>
</gene>
<evidence type="ECO:0000256" key="5">
    <source>
        <dbReference type="ARBA" id="ARBA00023274"/>
    </source>
</evidence>
<keyword evidence="2 8" id="KW-0699">rRNA-binding</keyword>
<dbReference type="GO" id="GO:0003735">
    <property type="term" value="F:structural constituent of ribosome"/>
    <property type="evidence" value="ECO:0007669"/>
    <property type="project" value="InterPro"/>
</dbReference>
<dbReference type="Gene3D" id="3.30.1140.32">
    <property type="entry name" value="Ribosomal protein S3, C-terminal domain"/>
    <property type="match status" value="1"/>
</dbReference>
<dbReference type="CDD" id="cd02412">
    <property type="entry name" value="KH-II_30S_S3"/>
    <property type="match status" value="1"/>
</dbReference>
<dbReference type="GO" id="GO:0003729">
    <property type="term" value="F:mRNA binding"/>
    <property type="evidence" value="ECO:0007669"/>
    <property type="project" value="UniProtKB-UniRule"/>
</dbReference>
<comment type="subunit">
    <text evidence="8">Part of the 30S ribosomal subunit. Forms a tight complex with proteins S10 and S14.</text>
</comment>
<comment type="caution">
    <text evidence="11">The sequence shown here is derived from an EMBL/GenBank/DDBJ whole genome shotgun (WGS) entry which is preliminary data.</text>
</comment>
<evidence type="ECO:0000256" key="2">
    <source>
        <dbReference type="ARBA" id="ARBA00022730"/>
    </source>
</evidence>
<keyword evidence="4 8" id="KW-0689">Ribosomal protein</keyword>
<evidence type="ECO:0000256" key="8">
    <source>
        <dbReference type="HAMAP-Rule" id="MF_01309"/>
    </source>
</evidence>
<evidence type="ECO:0000259" key="10">
    <source>
        <dbReference type="PROSITE" id="PS50823"/>
    </source>
</evidence>
<evidence type="ECO:0000313" key="12">
    <source>
        <dbReference type="Proteomes" id="UP000237040"/>
    </source>
</evidence>
<dbReference type="SMART" id="SM00322">
    <property type="entry name" value="KH"/>
    <property type="match status" value="1"/>
</dbReference>
<reference evidence="11 12" key="1">
    <citation type="submission" date="2018-01" db="EMBL/GenBank/DDBJ databases">
        <title>Metagenomic assembled genomes from two thermal pools in the Uzon Caldera, Kamchatka, Russia.</title>
        <authorList>
            <person name="Wilkins L."/>
            <person name="Ettinger C."/>
        </authorList>
    </citation>
    <scope>NUCLEOTIDE SEQUENCE [LARGE SCALE GENOMIC DNA]</scope>
    <source>
        <strain evidence="11">ZAV-07</strain>
    </source>
</reference>
<comment type="function">
    <text evidence="6 8">Binds the lower part of the 30S subunit head. Binds mRNA in the 70S ribosome, positioning it for translation.</text>
</comment>
<dbReference type="InterPro" id="IPR036419">
    <property type="entry name" value="Ribosomal_S3_C_sf"/>
</dbReference>
<evidence type="ECO:0000256" key="4">
    <source>
        <dbReference type="ARBA" id="ARBA00022980"/>
    </source>
</evidence>
<dbReference type="RefSeq" id="WP_416085818.1">
    <property type="nucleotide sequence ID" value="NZ_JBNARP010000026.1"/>
</dbReference>
<dbReference type="InterPro" id="IPR015946">
    <property type="entry name" value="KH_dom-like_a/b"/>
</dbReference>
<dbReference type="Pfam" id="PF00189">
    <property type="entry name" value="Ribosomal_S3_C"/>
    <property type="match status" value="1"/>
</dbReference>
<dbReference type="AlphaFoldDB" id="A0A2J6WDL9"/>
<evidence type="ECO:0000256" key="3">
    <source>
        <dbReference type="ARBA" id="ARBA00022884"/>
    </source>
</evidence>
<dbReference type="SUPFAM" id="SSF54821">
    <property type="entry name" value="Ribosomal protein S3 C-terminal domain"/>
    <property type="match status" value="1"/>
</dbReference>
<dbReference type="GO" id="GO:0022627">
    <property type="term" value="C:cytosolic small ribosomal subunit"/>
    <property type="evidence" value="ECO:0007669"/>
    <property type="project" value="TreeGrafter"/>
</dbReference>
<dbReference type="InterPro" id="IPR009019">
    <property type="entry name" value="KH_sf_prok-type"/>
</dbReference>
<dbReference type="PANTHER" id="PTHR11760:SF19">
    <property type="entry name" value="SMALL RIBOSOMAL SUBUNIT PROTEIN US3C"/>
    <property type="match status" value="1"/>
</dbReference>
<evidence type="ECO:0000256" key="9">
    <source>
        <dbReference type="RuleBase" id="RU003624"/>
    </source>
</evidence>
<dbReference type="InterPro" id="IPR004044">
    <property type="entry name" value="KH_dom_type_2"/>
</dbReference>
<dbReference type="FunFam" id="3.30.300.20:FF:000001">
    <property type="entry name" value="30S ribosomal protein S3"/>
    <property type="match status" value="1"/>
</dbReference>
<evidence type="ECO:0000256" key="1">
    <source>
        <dbReference type="ARBA" id="ARBA00010761"/>
    </source>
</evidence>
<dbReference type="InterPro" id="IPR018280">
    <property type="entry name" value="Ribosomal_uS3_CS"/>
</dbReference>
<dbReference type="InterPro" id="IPR005704">
    <property type="entry name" value="Ribosomal_uS3_bac-typ"/>
</dbReference>
<dbReference type="InterPro" id="IPR057258">
    <property type="entry name" value="Ribosomal_uS3"/>
</dbReference>
<dbReference type="Proteomes" id="UP000237040">
    <property type="component" value="Unassembled WGS sequence"/>
</dbReference>
<dbReference type="GO" id="GO:0006412">
    <property type="term" value="P:translation"/>
    <property type="evidence" value="ECO:0007669"/>
    <property type="project" value="UniProtKB-UniRule"/>
</dbReference>
<dbReference type="HAMAP" id="MF_01309_B">
    <property type="entry name" value="Ribosomal_uS3_B"/>
    <property type="match status" value="1"/>
</dbReference>
<keyword evidence="3 8" id="KW-0694">RNA-binding</keyword>
<sequence>MGQKTHPYGFRLGITKDWWSKWYSPKKDYSSYLLEDFRIRKEFKSLGFNAAVSKVEIIRKGTSELRVVIYTARPGMLLGKKGSEVSKLEDMVKKVIDHKYDNLKVDIREVKHPEIDAELIAQNVAQRLEQKTPHKRAIKQAITRAMRAGAQGIKIQVSGRLEGAEIARTEWFREGRVPLQTLDADIDYSEQIAKTKFGVIGVKVWVYKGPAKEPLFFAS</sequence>
<evidence type="ECO:0000256" key="7">
    <source>
        <dbReference type="ARBA" id="ARBA00035257"/>
    </source>
</evidence>
<dbReference type="InterPro" id="IPR004087">
    <property type="entry name" value="KH_dom"/>
</dbReference>
<dbReference type="GO" id="GO:0019843">
    <property type="term" value="F:rRNA binding"/>
    <property type="evidence" value="ECO:0007669"/>
    <property type="project" value="UniProtKB-UniRule"/>
</dbReference>
<evidence type="ECO:0000313" key="11">
    <source>
        <dbReference type="EMBL" id="PMP66757.1"/>
    </source>
</evidence>
<feature type="domain" description="KH type-2" evidence="10">
    <location>
        <begin position="39"/>
        <end position="111"/>
    </location>
</feature>
<evidence type="ECO:0000256" key="6">
    <source>
        <dbReference type="ARBA" id="ARBA00024998"/>
    </source>
</evidence>
<protein>
    <recommendedName>
        <fullName evidence="7 8">Small ribosomal subunit protein uS3</fullName>
    </recommendedName>
</protein>